<protein>
    <recommendedName>
        <fullName evidence="4">Secreted protein</fullName>
    </recommendedName>
</protein>
<sequence length="210" mass="22269">MMRPGGFALAAFLLAASPLQAHAATDADSASVAVAYADAIIDGCLPVAHGNADFGGSTPAEDERQLTEQGFEYGIDGELFDRFGPRDTALISRSVMGHRVADDRQDGAAFVLAIGGAMPGCKVILLTSEDHVSSDDVAVALNELEPAWRQLPFANTRPGSSVSMRRFIMRDADDKPFLINLIANPAPDSEVRMLATLSPIPANVRIPDGY</sequence>
<gene>
    <name evidence="2" type="ORF">DL238_15655</name>
</gene>
<dbReference type="EMBL" id="QRBB01000002">
    <property type="protein sequence ID" value="RDS76087.1"/>
    <property type="molecule type" value="Genomic_DNA"/>
</dbReference>
<evidence type="ECO:0000256" key="1">
    <source>
        <dbReference type="SAM" id="SignalP"/>
    </source>
</evidence>
<dbReference type="OrthoDB" id="7593612at2"/>
<proteinExistence type="predicted"/>
<accession>A0A395LII8</accession>
<organism evidence="2 3">
    <name type="scientific">Alteriqipengyuania lutimaris</name>
    <dbReference type="NCBI Taxonomy" id="1538146"/>
    <lineage>
        <taxon>Bacteria</taxon>
        <taxon>Pseudomonadati</taxon>
        <taxon>Pseudomonadota</taxon>
        <taxon>Alphaproteobacteria</taxon>
        <taxon>Sphingomonadales</taxon>
        <taxon>Erythrobacteraceae</taxon>
        <taxon>Alteriqipengyuania</taxon>
    </lineage>
</organism>
<evidence type="ECO:0008006" key="4">
    <source>
        <dbReference type="Google" id="ProtNLM"/>
    </source>
</evidence>
<dbReference type="Proteomes" id="UP000254101">
    <property type="component" value="Unassembled WGS sequence"/>
</dbReference>
<name>A0A395LII8_9SPHN</name>
<feature type="chain" id="PRO_5017284573" description="Secreted protein" evidence="1">
    <location>
        <begin position="24"/>
        <end position="210"/>
    </location>
</feature>
<evidence type="ECO:0000313" key="3">
    <source>
        <dbReference type="Proteomes" id="UP000254101"/>
    </source>
</evidence>
<reference evidence="2 3" key="1">
    <citation type="submission" date="2018-07" db="EMBL/GenBank/DDBJ databases">
        <title>Erythrobacter nanhaiensis sp. nov., a novel member of the genus Erythrobacter isolated from the South China Sea.</title>
        <authorList>
            <person name="Chen X."/>
            <person name="Liu J."/>
        </authorList>
    </citation>
    <scope>NUCLEOTIDE SEQUENCE [LARGE SCALE GENOMIC DNA]</scope>
    <source>
        <strain evidence="2 3">S-5</strain>
    </source>
</reference>
<dbReference type="AlphaFoldDB" id="A0A395LII8"/>
<dbReference type="RefSeq" id="WP_147291038.1">
    <property type="nucleotide sequence ID" value="NZ_JACHWW010000002.1"/>
</dbReference>
<keyword evidence="1" id="KW-0732">Signal</keyword>
<keyword evidence="3" id="KW-1185">Reference proteome</keyword>
<feature type="signal peptide" evidence="1">
    <location>
        <begin position="1"/>
        <end position="23"/>
    </location>
</feature>
<comment type="caution">
    <text evidence="2">The sequence shown here is derived from an EMBL/GenBank/DDBJ whole genome shotgun (WGS) entry which is preliminary data.</text>
</comment>
<evidence type="ECO:0000313" key="2">
    <source>
        <dbReference type="EMBL" id="RDS76087.1"/>
    </source>
</evidence>